<dbReference type="Pfam" id="PF04977">
    <property type="entry name" value="DivIC"/>
    <property type="match status" value="1"/>
</dbReference>
<proteinExistence type="inferred from homology"/>
<gene>
    <name evidence="7 10" type="primary">ftsL</name>
    <name evidence="10" type="ORF">VF724_03075</name>
</gene>
<dbReference type="HAMAP" id="MF_00910">
    <property type="entry name" value="FtsL"/>
    <property type="match status" value="1"/>
</dbReference>
<evidence type="ECO:0000256" key="2">
    <source>
        <dbReference type="ARBA" id="ARBA00022618"/>
    </source>
</evidence>
<name>A0ABU5ZFH5_9BACL</name>
<evidence type="ECO:0000256" key="6">
    <source>
        <dbReference type="ARBA" id="ARBA00023306"/>
    </source>
</evidence>
<comment type="function">
    <text evidence="7">Essential cell division protein.</text>
</comment>
<evidence type="ECO:0000256" key="4">
    <source>
        <dbReference type="ARBA" id="ARBA00022989"/>
    </source>
</evidence>
<dbReference type="RefSeq" id="WP_371752752.1">
    <property type="nucleotide sequence ID" value="NZ_JAYJLD010000003.1"/>
</dbReference>
<dbReference type="InterPro" id="IPR011922">
    <property type="entry name" value="Cell_div_FtsL"/>
</dbReference>
<feature type="transmembrane region" description="Helical" evidence="7">
    <location>
        <begin position="40"/>
        <end position="61"/>
    </location>
</feature>
<evidence type="ECO:0000256" key="9">
    <source>
        <dbReference type="SAM" id="Coils"/>
    </source>
</evidence>
<comment type="similarity">
    <text evidence="7">Belongs to the FtsL family.</text>
</comment>
<protein>
    <recommendedName>
        <fullName evidence="7 8">Cell division protein FtsL</fullName>
    </recommendedName>
</protein>
<evidence type="ECO:0000256" key="5">
    <source>
        <dbReference type="ARBA" id="ARBA00023136"/>
    </source>
</evidence>
<dbReference type="NCBIfam" id="TIGR02209">
    <property type="entry name" value="ftsL_broad"/>
    <property type="match status" value="1"/>
</dbReference>
<keyword evidence="11" id="KW-1185">Reference proteome</keyword>
<keyword evidence="4 7" id="KW-1133">Transmembrane helix</keyword>
<dbReference type="Proteomes" id="UP001310386">
    <property type="component" value="Unassembled WGS sequence"/>
</dbReference>
<sequence length="136" mass="15759">MAAYIHGNLAVEERTGKKVRVREKRSVVYRSKALPLQEKLLYLLTMVVCVVLAGLIIWRYAQIYEVNTKIQKIENQIETLQNENKKLKLEVNRLQDPKRLIEKAKELGLRPSNENEIKGISDSNIAEINKKVAFNR</sequence>
<evidence type="ECO:0000313" key="11">
    <source>
        <dbReference type="Proteomes" id="UP001310386"/>
    </source>
</evidence>
<keyword evidence="1 7" id="KW-1003">Cell membrane</keyword>
<keyword evidence="3 7" id="KW-0812">Transmembrane</keyword>
<keyword evidence="2 7" id="KW-0132">Cell division</keyword>
<reference evidence="10" key="1">
    <citation type="submission" date="2023-12" db="EMBL/GenBank/DDBJ databases">
        <title>Fervidustalea candida gen. nov., sp. nov., a novel member of the family Paenibacillaceae isolated from a geothermal area.</title>
        <authorList>
            <person name="Li W.-J."/>
            <person name="Jiao J.-Y."/>
            <person name="Chen Y."/>
        </authorList>
    </citation>
    <scope>NUCLEOTIDE SEQUENCE</scope>
    <source>
        <strain evidence="10">SYSU GA230002</strain>
    </source>
</reference>
<dbReference type="GO" id="GO:0051301">
    <property type="term" value="P:cell division"/>
    <property type="evidence" value="ECO:0007669"/>
    <property type="project" value="UniProtKB-KW"/>
</dbReference>
<accession>A0ABU5ZFH5</accession>
<comment type="caution">
    <text evidence="10">The sequence shown here is derived from an EMBL/GenBank/DDBJ whole genome shotgun (WGS) entry which is preliminary data.</text>
</comment>
<keyword evidence="5 7" id="KW-0472">Membrane</keyword>
<organism evidence="10 11">
    <name type="scientific">Ferviditalea candida</name>
    <dbReference type="NCBI Taxonomy" id="3108399"/>
    <lineage>
        <taxon>Bacteria</taxon>
        <taxon>Bacillati</taxon>
        <taxon>Bacillota</taxon>
        <taxon>Bacilli</taxon>
        <taxon>Bacillales</taxon>
        <taxon>Paenibacillaceae</taxon>
        <taxon>Ferviditalea</taxon>
    </lineage>
</organism>
<comment type="subcellular location">
    <subcellularLocation>
        <location evidence="7">Cell membrane</location>
        <topology evidence="7">Single-pass type II membrane protein</topology>
    </subcellularLocation>
    <text evidence="7">Localizes to the division septum where it forms a ring structure.</text>
</comment>
<feature type="coiled-coil region" evidence="9">
    <location>
        <begin position="63"/>
        <end position="97"/>
    </location>
</feature>
<keyword evidence="6 7" id="KW-0131">Cell cycle</keyword>
<dbReference type="InterPro" id="IPR007060">
    <property type="entry name" value="FtsL/DivIC"/>
</dbReference>
<evidence type="ECO:0000256" key="7">
    <source>
        <dbReference type="HAMAP-Rule" id="MF_00910"/>
    </source>
</evidence>
<evidence type="ECO:0000256" key="1">
    <source>
        <dbReference type="ARBA" id="ARBA00022475"/>
    </source>
</evidence>
<evidence type="ECO:0000313" key="10">
    <source>
        <dbReference type="EMBL" id="MEB3100637.1"/>
    </source>
</evidence>
<evidence type="ECO:0000256" key="8">
    <source>
        <dbReference type="NCBIfam" id="TIGR02209"/>
    </source>
</evidence>
<dbReference type="EMBL" id="JAYJLD010000003">
    <property type="protein sequence ID" value="MEB3100637.1"/>
    <property type="molecule type" value="Genomic_DNA"/>
</dbReference>
<keyword evidence="9" id="KW-0175">Coiled coil</keyword>
<evidence type="ECO:0000256" key="3">
    <source>
        <dbReference type="ARBA" id="ARBA00022692"/>
    </source>
</evidence>